<reference evidence="1 2" key="1">
    <citation type="submission" date="2020-02" db="EMBL/GenBank/DDBJ databases">
        <title>Draft genome sequence of Haematococcus lacustris strain NIES-144.</title>
        <authorList>
            <person name="Morimoto D."/>
            <person name="Nakagawa S."/>
            <person name="Yoshida T."/>
            <person name="Sawayama S."/>
        </authorList>
    </citation>
    <scope>NUCLEOTIDE SEQUENCE [LARGE SCALE GENOMIC DNA]</scope>
    <source>
        <strain evidence="1 2">NIES-144</strain>
    </source>
</reference>
<protein>
    <submittedName>
        <fullName evidence="1">Uncharacterized protein</fullName>
    </submittedName>
</protein>
<name>A0A699YUX7_HAELA</name>
<sequence>MSQDAPLPSAAASAPAAAANTQQGGLIKFFFGPYFRVIAPMPKVVLRRSAQAASSKVDPRLVAYKQSTESSEHFLTALKHNVGESVHVEKQAVTRPDTDGVYGLAPDELAPLPFDCPAAWEYIVDWLAGIFLVGQATVVMFIAIQVDNDQRGIVLGDSYTGRWMPIVRALVIVVGCCEDRAGALALALAAKNWCLDRKLTLTLADPTCCLAAYMDGPSWSHPQHTLTGAVPTGHPTGHDHADMRISVSQDDVLSPAVHAGASGLGYQEGVARPVLLLLCGYVDFAEHLVCGGQPSNNAAGLVLLPDPVHGGKAGVPQPNVRARPCRCPNVADLHIRDRREVFSNRYSKAFNQHLLNQLTFGLTFKNWEQASQNARFSLSRIRGQAENAVEVEAAVAALREQMKAGGDDVAVLDVAPSKEGTSQKTHMVEMSLT</sequence>
<proteinExistence type="predicted"/>
<gene>
    <name evidence="1" type="ORF">HaLaN_10022</name>
</gene>
<evidence type="ECO:0000313" key="2">
    <source>
        <dbReference type="Proteomes" id="UP000485058"/>
    </source>
</evidence>
<evidence type="ECO:0000313" key="1">
    <source>
        <dbReference type="EMBL" id="GFH14047.1"/>
    </source>
</evidence>
<dbReference type="Proteomes" id="UP000485058">
    <property type="component" value="Unassembled WGS sequence"/>
</dbReference>
<dbReference type="AlphaFoldDB" id="A0A699YUX7"/>
<keyword evidence="2" id="KW-1185">Reference proteome</keyword>
<accession>A0A699YUX7</accession>
<comment type="caution">
    <text evidence="1">The sequence shown here is derived from an EMBL/GenBank/DDBJ whole genome shotgun (WGS) entry which is preliminary data.</text>
</comment>
<dbReference type="EMBL" id="BLLF01000680">
    <property type="protein sequence ID" value="GFH14047.1"/>
    <property type="molecule type" value="Genomic_DNA"/>
</dbReference>
<organism evidence="1 2">
    <name type="scientific">Haematococcus lacustris</name>
    <name type="common">Green alga</name>
    <name type="synonym">Haematococcus pluvialis</name>
    <dbReference type="NCBI Taxonomy" id="44745"/>
    <lineage>
        <taxon>Eukaryota</taxon>
        <taxon>Viridiplantae</taxon>
        <taxon>Chlorophyta</taxon>
        <taxon>core chlorophytes</taxon>
        <taxon>Chlorophyceae</taxon>
        <taxon>CS clade</taxon>
        <taxon>Chlamydomonadales</taxon>
        <taxon>Haematococcaceae</taxon>
        <taxon>Haematococcus</taxon>
    </lineage>
</organism>